<reference evidence="3" key="1">
    <citation type="submission" date="2012-09" db="EMBL/GenBank/DDBJ databases">
        <title>Genome sequencing and comparative transcriptomics of race 1 and race 4 of banana pathogen: Fusarium oxysporum f. sp. cubense.</title>
        <authorList>
            <person name="Fang X."/>
            <person name="Huang J."/>
        </authorList>
    </citation>
    <scope>NUCLEOTIDE SEQUENCE [LARGE SCALE GENOMIC DNA]</scope>
    <source>
        <strain evidence="3">race 4</strain>
    </source>
</reference>
<dbReference type="STRING" id="1229665.N1RBG9"/>
<reference evidence="3" key="2">
    <citation type="journal article" date="2014" name="PLoS ONE">
        <title>Genome and Transcriptome Analysis of the Fungal Pathogen Fusarium oxysporum f. sp. cubense Causing Banana Vascular Wilt Disease.</title>
        <authorList>
            <person name="Guo L."/>
            <person name="Han L."/>
            <person name="Yang L."/>
            <person name="Zeng H."/>
            <person name="Fan D."/>
            <person name="Zhu Y."/>
            <person name="Feng Y."/>
            <person name="Wang G."/>
            <person name="Peng C."/>
            <person name="Jiang X."/>
            <person name="Zhou D."/>
            <person name="Ni P."/>
            <person name="Liang C."/>
            <person name="Liu L."/>
            <person name="Wang J."/>
            <person name="Mao C."/>
            <person name="Fang X."/>
            <person name="Peng M."/>
            <person name="Huang J."/>
        </authorList>
    </citation>
    <scope>NUCLEOTIDE SEQUENCE [LARGE SCALE GENOMIC DNA]</scope>
    <source>
        <strain evidence="3">race 4</strain>
    </source>
</reference>
<keyword evidence="1" id="KW-0732">Signal</keyword>
<accession>N1RBG9</accession>
<sequence length="56" mass="5809">MKISFVPLAFVAALAGFGEARNCTPKLDHCGHFLLDIGESLSSSPSGQGISDKSLS</sequence>
<dbReference type="HOGENOM" id="CLU_3014162_0_0_1"/>
<evidence type="ECO:0000256" key="1">
    <source>
        <dbReference type="SAM" id="SignalP"/>
    </source>
</evidence>
<evidence type="ECO:0000313" key="2">
    <source>
        <dbReference type="EMBL" id="EMT62641.1"/>
    </source>
</evidence>
<protein>
    <submittedName>
        <fullName evidence="2">Uncharacterized protein</fullName>
    </submittedName>
</protein>
<name>N1RBG9_FUSC4</name>
<dbReference type="Proteomes" id="UP000016929">
    <property type="component" value="Unassembled WGS sequence"/>
</dbReference>
<feature type="chain" id="PRO_5004110399" evidence="1">
    <location>
        <begin position="21"/>
        <end position="56"/>
    </location>
</feature>
<feature type="signal peptide" evidence="1">
    <location>
        <begin position="1"/>
        <end position="20"/>
    </location>
</feature>
<organism evidence="2 3">
    <name type="scientific">Fusarium oxysporum f. sp. cubense (strain race 4)</name>
    <name type="common">Panama disease fungus</name>
    <dbReference type="NCBI Taxonomy" id="2502994"/>
    <lineage>
        <taxon>Eukaryota</taxon>
        <taxon>Fungi</taxon>
        <taxon>Dikarya</taxon>
        <taxon>Ascomycota</taxon>
        <taxon>Pezizomycotina</taxon>
        <taxon>Sordariomycetes</taxon>
        <taxon>Hypocreomycetidae</taxon>
        <taxon>Hypocreales</taxon>
        <taxon>Nectriaceae</taxon>
        <taxon>Fusarium</taxon>
        <taxon>Fusarium oxysporum species complex</taxon>
    </lineage>
</organism>
<keyword evidence="3" id="KW-1185">Reference proteome</keyword>
<evidence type="ECO:0000313" key="3">
    <source>
        <dbReference type="Proteomes" id="UP000016929"/>
    </source>
</evidence>
<proteinExistence type="predicted"/>
<dbReference type="EMBL" id="KB726995">
    <property type="protein sequence ID" value="EMT62641.1"/>
    <property type="molecule type" value="Genomic_DNA"/>
</dbReference>
<dbReference type="OrthoDB" id="4965635at2759"/>
<dbReference type="AlphaFoldDB" id="N1RBG9"/>
<gene>
    <name evidence="2" type="ORF">FOC4_g10006266</name>
</gene>